<name>A0A9P9EIE9_9PLEO</name>
<accession>A0A9P9EIE9</accession>
<dbReference type="EMBL" id="JAGMWT010000001">
    <property type="protein sequence ID" value="KAH7138008.1"/>
    <property type="molecule type" value="Genomic_DNA"/>
</dbReference>
<evidence type="ECO:0000313" key="3">
    <source>
        <dbReference type="Proteomes" id="UP000700596"/>
    </source>
</evidence>
<feature type="region of interest" description="Disordered" evidence="1">
    <location>
        <begin position="387"/>
        <end position="416"/>
    </location>
</feature>
<organism evidence="2 3">
    <name type="scientific">Dendryphion nanum</name>
    <dbReference type="NCBI Taxonomy" id="256645"/>
    <lineage>
        <taxon>Eukaryota</taxon>
        <taxon>Fungi</taxon>
        <taxon>Dikarya</taxon>
        <taxon>Ascomycota</taxon>
        <taxon>Pezizomycotina</taxon>
        <taxon>Dothideomycetes</taxon>
        <taxon>Pleosporomycetidae</taxon>
        <taxon>Pleosporales</taxon>
        <taxon>Torulaceae</taxon>
        <taxon>Dendryphion</taxon>
    </lineage>
</organism>
<sequence length="653" mass="72020">MEEIRLILSNIQTTRRILKHLASQTSKWPALTDRLTDFHDSLYAADLSFRSWLQSHQLNDPRPTRYAQALFGGTGWETIASTLLDIKFNTQDISRGVDGIVARAVAIRGSPQVAQIRSDQFAGTDHYDQYLIEECLRTIRLSRSRSRTFNHAVLHDLNALEPEMDALYCFLTLLERLSDTYLSSHNPDLFTNIPHRLPGRSIPSRSTLGSGIRAPDSSSSRKDAELLFEACRNFEALTDFKLHLGLAIPGVKRRHFAFLLSSCSAADVSSPSHALANEALDPHPLTPTPTLHLHPVTLRSDPSALSHTLADTLDVLMPNLFYPHAEERETYLLPCPESNGTLGFRVTPWYATIAKSSLSDSFSSSASSCPVPSLQFWDPLAVSLQHQHQTQSQGKGKEKATQTSSTPLPSHQPLHPHTVLPLITTLIRSCTKLLGTPWLDALGCGSIHWWRCHPLSRNPDYTVTSQTPKSELHVTLSAPVFGSDGGNDGFVRRVVQRWRYELIERDEGPGGRERGLYWSDSEWKKRTHILALGILVSEIAIGKMVGSIKIGTEGDVVVLVTGEDGEEREFDSVKLAALVEARTNILVAGVVGSCLEGLKGEDGVEVGVWADVLEAVGLLEGWCEDGDEILESEGYAGKERGEGWERSGGTGVY</sequence>
<evidence type="ECO:0000256" key="1">
    <source>
        <dbReference type="SAM" id="MobiDB-lite"/>
    </source>
</evidence>
<keyword evidence="3" id="KW-1185">Reference proteome</keyword>
<dbReference type="AlphaFoldDB" id="A0A9P9EIE9"/>
<reference evidence="2" key="1">
    <citation type="journal article" date="2021" name="Nat. Commun.">
        <title>Genetic determinants of endophytism in the Arabidopsis root mycobiome.</title>
        <authorList>
            <person name="Mesny F."/>
            <person name="Miyauchi S."/>
            <person name="Thiergart T."/>
            <person name="Pickel B."/>
            <person name="Atanasova L."/>
            <person name="Karlsson M."/>
            <person name="Huettel B."/>
            <person name="Barry K.W."/>
            <person name="Haridas S."/>
            <person name="Chen C."/>
            <person name="Bauer D."/>
            <person name="Andreopoulos W."/>
            <person name="Pangilinan J."/>
            <person name="LaButti K."/>
            <person name="Riley R."/>
            <person name="Lipzen A."/>
            <person name="Clum A."/>
            <person name="Drula E."/>
            <person name="Henrissat B."/>
            <person name="Kohler A."/>
            <person name="Grigoriev I.V."/>
            <person name="Martin F.M."/>
            <person name="Hacquard S."/>
        </authorList>
    </citation>
    <scope>NUCLEOTIDE SEQUENCE</scope>
    <source>
        <strain evidence="2">MPI-CAGE-CH-0243</strain>
    </source>
</reference>
<proteinExistence type="predicted"/>
<evidence type="ECO:0000313" key="2">
    <source>
        <dbReference type="EMBL" id="KAH7138008.1"/>
    </source>
</evidence>
<dbReference type="Proteomes" id="UP000700596">
    <property type="component" value="Unassembled WGS sequence"/>
</dbReference>
<dbReference type="OrthoDB" id="5374070at2759"/>
<gene>
    <name evidence="2" type="ORF">B0J11DRAFT_587065</name>
</gene>
<comment type="caution">
    <text evidence="2">The sequence shown here is derived from an EMBL/GenBank/DDBJ whole genome shotgun (WGS) entry which is preliminary data.</text>
</comment>
<protein>
    <submittedName>
        <fullName evidence="2">Uncharacterized protein</fullName>
    </submittedName>
</protein>